<evidence type="ECO:0000256" key="6">
    <source>
        <dbReference type="HAMAP-Rule" id="MF_00735"/>
    </source>
</evidence>
<keyword evidence="8" id="KW-0687">Ribonucleoprotein</keyword>
<dbReference type="SUPFAM" id="SSF52799">
    <property type="entry name" value="(Phosphotyrosine protein) phosphatases II"/>
    <property type="match status" value="1"/>
</dbReference>
<keyword evidence="2 6" id="KW-0963">Cytoplasm</keyword>
<comment type="similarity">
    <text evidence="1 6">Belongs to the methyltransferase superfamily. PrmA family.</text>
</comment>
<keyword evidence="5 6" id="KW-0949">S-adenosyl-L-methionine</keyword>
<comment type="subcellular location">
    <subcellularLocation>
        <location evidence="6">Cytoplasm</location>
    </subcellularLocation>
</comment>
<dbReference type="GO" id="GO:0005829">
    <property type="term" value="C:cytosol"/>
    <property type="evidence" value="ECO:0007669"/>
    <property type="project" value="TreeGrafter"/>
</dbReference>
<dbReference type="Gene3D" id="3.90.190.10">
    <property type="entry name" value="Protein tyrosine phosphatase superfamily"/>
    <property type="match status" value="1"/>
</dbReference>
<dbReference type="GO" id="GO:0016279">
    <property type="term" value="F:protein-lysine N-methyltransferase activity"/>
    <property type="evidence" value="ECO:0007669"/>
    <property type="project" value="TreeGrafter"/>
</dbReference>
<feature type="binding site" evidence="6">
    <location>
        <position position="166"/>
    </location>
    <ligand>
        <name>S-adenosyl-L-methionine</name>
        <dbReference type="ChEBI" id="CHEBI:59789"/>
    </ligand>
</feature>
<evidence type="ECO:0000256" key="1">
    <source>
        <dbReference type="ARBA" id="ARBA00009741"/>
    </source>
</evidence>
<dbReference type="Gene3D" id="3.40.50.150">
    <property type="entry name" value="Vaccinia Virus protein VP39"/>
    <property type="match status" value="1"/>
</dbReference>
<dbReference type="InterPro" id="IPR029063">
    <property type="entry name" value="SAM-dependent_MTases_sf"/>
</dbReference>
<dbReference type="InterPro" id="IPR055214">
    <property type="entry name" value="PTP-NADK"/>
</dbReference>
<dbReference type="InterPro" id="IPR029021">
    <property type="entry name" value="Prot-tyrosine_phosphatase-like"/>
</dbReference>
<comment type="caution">
    <text evidence="8">The sequence shown here is derived from an EMBL/GenBank/DDBJ whole genome shotgun (WGS) entry which is preliminary data.</text>
</comment>
<dbReference type="CDD" id="cd14503">
    <property type="entry name" value="PTP-bact"/>
    <property type="match status" value="1"/>
</dbReference>
<dbReference type="EC" id="2.1.1.-" evidence="6"/>
<dbReference type="Proteomes" id="UP000244248">
    <property type="component" value="Unassembled WGS sequence"/>
</dbReference>
<keyword evidence="4 6" id="KW-0808">Transferase</keyword>
<evidence type="ECO:0000256" key="4">
    <source>
        <dbReference type="ARBA" id="ARBA00022679"/>
    </source>
</evidence>
<dbReference type="InterPro" id="IPR004498">
    <property type="entry name" value="Ribosomal_PrmA_MeTrfase"/>
</dbReference>
<dbReference type="PANTHER" id="PTHR43648:SF1">
    <property type="entry name" value="ELECTRON TRANSFER FLAVOPROTEIN BETA SUBUNIT LYSINE METHYLTRANSFERASE"/>
    <property type="match status" value="1"/>
</dbReference>
<keyword evidence="3 6" id="KW-0489">Methyltransferase</keyword>
<evidence type="ECO:0000256" key="3">
    <source>
        <dbReference type="ARBA" id="ARBA00022603"/>
    </source>
</evidence>
<feature type="binding site" evidence="6">
    <location>
        <position position="188"/>
    </location>
    <ligand>
        <name>S-adenosyl-L-methionine</name>
        <dbReference type="ChEBI" id="CHEBI:59789"/>
    </ligand>
</feature>
<evidence type="ECO:0000313" key="9">
    <source>
        <dbReference type="Proteomes" id="UP000244248"/>
    </source>
</evidence>
<dbReference type="NCBIfam" id="TIGR00406">
    <property type="entry name" value="prmA"/>
    <property type="match status" value="1"/>
</dbReference>
<dbReference type="HAMAP" id="MF_00735">
    <property type="entry name" value="Methyltr_PrmA"/>
    <property type="match status" value="1"/>
</dbReference>
<keyword evidence="9" id="KW-1185">Reference proteome</keyword>
<organism evidence="8 9">
    <name type="scientific">Stenotrophobium rhamnosiphilum</name>
    <dbReference type="NCBI Taxonomy" id="2029166"/>
    <lineage>
        <taxon>Bacteria</taxon>
        <taxon>Pseudomonadati</taxon>
        <taxon>Pseudomonadota</taxon>
        <taxon>Gammaproteobacteria</taxon>
        <taxon>Nevskiales</taxon>
        <taxon>Nevskiaceae</taxon>
        <taxon>Stenotrophobium</taxon>
    </lineage>
</organism>
<sequence length="440" mass="48448">MAWLQLRISSAHPEFVEEILLGNGAVGVSFIDGEDRPVLEPLPGETPLWENTVTLGLFYDNVDLAPAQDALRELLPDGDTVTIASELIEDQDWVRAWLDHWHPLKFGEHLWVAPTEKIGEINDPEAIILKLDPGLAFGTGTHPTTALCLEWLSHQDLTGKTVLDYGCGSGILAIAALKLGAAHAICVDIDPQALTATENNAKENGVLERIRVMLPADFVPFPADFVIANILARPLISLAPLLASSVNAGGKIVLAGLLERQQEEVREAYATWFTSEPDQIKEGWTRLAGVCRIPSLISYVHISNTIATAGQPQAEHFALLARAGYKTVINLAVPTSSNFMPNEVEHCAQQGLDYIHLPVAWNNPTREDFEKFVTAMKSLSDSKSFIHCALNKRVSVFVFLYRVIELGETVEVASQEPQQIWAPNEIWSKFKHDMLAGFKP</sequence>
<dbReference type="EMBL" id="QANS01000001">
    <property type="protein sequence ID" value="PTU33000.1"/>
    <property type="molecule type" value="Genomic_DNA"/>
</dbReference>
<evidence type="ECO:0000259" key="7">
    <source>
        <dbReference type="Pfam" id="PF22741"/>
    </source>
</evidence>
<gene>
    <name evidence="6" type="primary">prmA</name>
    <name evidence="8" type="ORF">CJD38_02480</name>
</gene>
<accession>A0A2T5MKA5</accession>
<evidence type="ECO:0000256" key="5">
    <source>
        <dbReference type="ARBA" id="ARBA00022691"/>
    </source>
</evidence>
<feature type="binding site" evidence="6">
    <location>
        <position position="229"/>
    </location>
    <ligand>
        <name>S-adenosyl-L-methionine</name>
        <dbReference type="ChEBI" id="CHEBI:59789"/>
    </ligand>
</feature>
<dbReference type="OrthoDB" id="9785995at2"/>
<dbReference type="SUPFAM" id="SSF53335">
    <property type="entry name" value="S-adenosyl-L-methionine-dependent methyltransferases"/>
    <property type="match status" value="1"/>
</dbReference>
<keyword evidence="8" id="KW-0689">Ribosomal protein</keyword>
<evidence type="ECO:0000256" key="2">
    <source>
        <dbReference type="ARBA" id="ARBA00022490"/>
    </source>
</evidence>
<dbReference type="GO" id="GO:0032259">
    <property type="term" value="P:methylation"/>
    <property type="evidence" value="ECO:0007669"/>
    <property type="project" value="UniProtKB-KW"/>
</dbReference>
<dbReference type="Pfam" id="PF22741">
    <property type="entry name" value="PTP-NADK"/>
    <property type="match status" value="1"/>
</dbReference>
<reference evidence="8 9" key="1">
    <citation type="submission" date="2018-04" db="EMBL/GenBank/DDBJ databases">
        <title>Novel species isolated from glacier.</title>
        <authorList>
            <person name="Liu Q."/>
            <person name="Xin Y.-H."/>
        </authorList>
    </citation>
    <scope>NUCLEOTIDE SEQUENCE [LARGE SCALE GENOMIC DNA]</scope>
    <source>
        <strain evidence="8 9">GT1R17</strain>
    </source>
</reference>
<dbReference type="PANTHER" id="PTHR43648">
    <property type="entry name" value="ELECTRON TRANSFER FLAVOPROTEIN BETA SUBUNIT LYSINE METHYLTRANSFERASE"/>
    <property type="match status" value="1"/>
</dbReference>
<dbReference type="GO" id="GO:0005840">
    <property type="term" value="C:ribosome"/>
    <property type="evidence" value="ECO:0007669"/>
    <property type="project" value="UniProtKB-KW"/>
</dbReference>
<proteinExistence type="inferred from homology"/>
<name>A0A2T5MKA5_9GAMM</name>
<dbReference type="CDD" id="cd02440">
    <property type="entry name" value="AdoMet_MTases"/>
    <property type="match status" value="1"/>
</dbReference>
<comment type="catalytic activity">
    <reaction evidence="6">
        <text>L-lysyl-[protein] + 3 S-adenosyl-L-methionine = N(6),N(6),N(6)-trimethyl-L-lysyl-[protein] + 3 S-adenosyl-L-homocysteine + 3 H(+)</text>
        <dbReference type="Rhea" id="RHEA:54192"/>
        <dbReference type="Rhea" id="RHEA-COMP:9752"/>
        <dbReference type="Rhea" id="RHEA-COMP:13826"/>
        <dbReference type="ChEBI" id="CHEBI:15378"/>
        <dbReference type="ChEBI" id="CHEBI:29969"/>
        <dbReference type="ChEBI" id="CHEBI:57856"/>
        <dbReference type="ChEBI" id="CHEBI:59789"/>
        <dbReference type="ChEBI" id="CHEBI:61961"/>
    </reaction>
</comment>
<dbReference type="InterPro" id="IPR050078">
    <property type="entry name" value="Ribosomal_L11_MeTrfase_PrmA"/>
</dbReference>
<protein>
    <recommendedName>
        <fullName evidence="6">Ribosomal protein L11 methyltransferase</fullName>
        <shortName evidence="6">L11 Mtase</shortName>
        <ecNumber evidence="6">2.1.1.-</ecNumber>
    </recommendedName>
</protein>
<feature type="domain" description="DSP-PTPase phosphatase fused to NAD+ Kinase" evidence="7">
    <location>
        <begin position="306"/>
        <end position="414"/>
    </location>
</feature>
<dbReference type="Pfam" id="PF06325">
    <property type="entry name" value="PrmA"/>
    <property type="match status" value="1"/>
</dbReference>
<feature type="binding site" evidence="6">
    <location>
        <position position="145"/>
    </location>
    <ligand>
        <name>S-adenosyl-L-methionine</name>
        <dbReference type="ChEBI" id="CHEBI:59789"/>
    </ligand>
</feature>
<evidence type="ECO:0000313" key="8">
    <source>
        <dbReference type="EMBL" id="PTU33000.1"/>
    </source>
</evidence>
<dbReference type="AlphaFoldDB" id="A0A2T5MKA5"/>
<comment type="function">
    <text evidence="6">Methylates ribosomal protein L11.</text>
</comment>